<dbReference type="Gene3D" id="3.10.310.10">
    <property type="entry name" value="Diaminopimelate Epimerase, Chain A, domain 1"/>
    <property type="match status" value="2"/>
</dbReference>
<dbReference type="RefSeq" id="WP_077130812.1">
    <property type="nucleotide sequence ID" value="NZ_CP014263.1"/>
</dbReference>
<comment type="pathway">
    <text evidence="3">Amino-acid biosynthesis; L-lysine biosynthesis via DAP pathway; DL-2,6-diaminopimelate from LL-2,6-diaminopimelate: step 1/1.</text>
</comment>
<name>A0A1P9WVG6_9BACT</name>
<dbReference type="InterPro" id="IPR001653">
    <property type="entry name" value="DAP_epimerase_DapF"/>
</dbReference>
<feature type="binding site" evidence="3">
    <location>
        <begin position="186"/>
        <end position="187"/>
    </location>
    <ligand>
        <name>substrate</name>
    </ligand>
</feature>
<evidence type="ECO:0000256" key="1">
    <source>
        <dbReference type="ARBA" id="ARBA00010219"/>
    </source>
</evidence>
<dbReference type="KEGG" id="smon:AWR27_08630"/>
<keyword evidence="6" id="KW-1185">Reference proteome</keyword>
<comment type="subunit">
    <text evidence="3">Homodimer.</text>
</comment>
<comment type="catalytic activity">
    <reaction evidence="3">
        <text>(2S,6S)-2,6-diaminopimelate = meso-2,6-diaminopimelate</text>
        <dbReference type="Rhea" id="RHEA:15393"/>
        <dbReference type="ChEBI" id="CHEBI:57609"/>
        <dbReference type="ChEBI" id="CHEBI:57791"/>
        <dbReference type="EC" id="5.1.1.7"/>
    </reaction>
</comment>
<keyword evidence="2 3" id="KW-0413">Isomerase</keyword>
<dbReference type="STRING" id="1178516.AWR27_08630"/>
<feature type="site" description="Could be important to modulate the pK values of the two catalytic cysteine residues" evidence="3">
    <location>
        <position position="186"/>
    </location>
</feature>
<feature type="site" description="Could be important to modulate the pK values of the two catalytic cysteine residues" evidence="3">
    <location>
        <position position="136"/>
    </location>
</feature>
<organism evidence="5 6">
    <name type="scientific">Spirosoma montaniterrae</name>
    <dbReference type="NCBI Taxonomy" id="1178516"/>
    <lineage>
        <taxon>Bacteria</taxon>
        <taxon>Pseudomonadati</taxon>
        <taxon>Bacteroidota</taxon>
        <taxon>Cytophagia</taxon>
        <taxon>Cytophagales</taxon>
        <taxon>Cytophagaceae</taxon>
        <taxon>Spirosoma</taxon>
    </lineage>
</organism>
<gene>
    <name evidence="3" type="primary">dapF</name>
    <name evidence="5" type="ORF">AWR27_08630</name>
</gene>
<feature type="binding site" evidence="3">
    <location>
        <position position="168"/>
    </location>
    <ligand>
        <name>substrate</name>
    </ligand>
</feature>
<feature type="binding site" evidence="3">
    <location>
        <begin position="73"/>
        <end position="74"/>
    </location>
    <ligand>
        <name>substrate</name>
    </ligand>
</feature>
<dbReference type="EC" id="5.1.1.7" evidence="3 4"/>
<evidence type="ECO:0000256" key="3">
    <source>
        <dbReference type="HAMAP-Rule" id="MF_00197"/>
    </source>
</evidence>
<evidence type="ECO:0000256" key="2">
    <source>
        <dbReference type="ARBA" id="ARBA00023235"/>
    </source>
</evidence>
<dbReference type="GO" id="GO:0005829">
    <property type="term" value="C:cytosol"/>
    <property type="evidence" value="ECO:0007669"/>
    <property type="project" value="TreeGrafter"/>
</dbReference>
<dbReference type="PANTHER" id="PTHR31689">
    <property type="entry name" value="DIAMINOPIMELATE EPIMERASE, CHLOROPLASTIC"/>
    <property type="match status" value="1"/>
</dbReference>
<keyword evidence="3" id="KW-0963">Cytoplasm</keyword>
<proteinExistence type="inferred from homology"/>
<feature type="binding site" evidence="3">
    <location>
        <position position="63"/>
    </location>
    <ligand>
        <name>substrate</name>
    </ligand>
</feature>
<dbReference type="OrthoDB" id="9805408at2"/>
<dbReference type="SUPFAM" id="SSF54506">
    <property type="entry name" value="Diaminopimelate epimerase-like"/>
    <property type="match status" value="2"/>
</dbReference>
<comment type="caution">
    <text evidence="3">Lacks conserved residue(s) required for the propagation of feature annotation.</text>
</comment>
<feature type="active site" description="Proton donor" evidence="3">
    <location>
        <position position="72"/>
    </location>
</feature>
<evidence type="ECO:0000313" key="6">
    <source>
        <dbReference type="Proteomes" id="UP000187941"/>
    </source>
</evidence>
<dbReference type="UniPathway" id="UPA00034">
    <property type="reaction ID" value="UER00025"/>
</dbReference>
<comment type="similarity">
    <text evidence="1 3">Belongs to the diaminopimelate epimerase family.</text>
</comment>
<dbReference type="GO" id="GO:0009089">
    <property type="term" value="P:lysine biosynthetic process via diaminopimelate"/>
    <property type="evidence" value="ECO:0007669"/>
    <property type="project" value="UniProtKB-UniRule"/>
</dbReference>
<dbReference type="HAMAP" id="MF_00197">
    <property type="entry name" value="DAP_epimerase"/>
    <property type="match status" value="1"/>
</dbReference>
<comment type="function">
    <text evidence="3">Catalyzes the stereoinversion of LL-2,6-diaminopimelate (L,L-DAP) to meso-diaminopimelate (meso-DAP), a precursor of L-lysine and an essential component of the bacterial peptidoglycan.</text>
</comment>
<accession>A0A1P9WVG6</accession>
<dbReference type="GO" id="GO:0008837">
    <property type="term" value="F:diaminopimelate epimerase activity"/>
    <property type="evidence" value="ECO:0007669"/>
    <property type="project" value="UniProtKB-UniRule"/>
</dbReference>
<comment type="subcellular location">
    <subcellularLocation>
        <location evidence="3">Cytoplasm</location>
    </subcellularLocation>
</comment>
<evidence type="ECO:0000256" key="4">
    <source>
        <dbReference type="NCBIfam" id="TIGR00652"/>
    </source>
</evidence>
<protein>
    <recommendedName>
        <fullName evidence="3 4">Diaminopimelate epimerase</fullName>
        <shortName evidence="3">DAP epimerase</shortName>
        <ecNumber evidence="3 4">5.1.1.7</ecNumber>
    </recommendedName>
    <alternativeName>
        <fullName evidence="3">PLP-independent amino acid racemase</fullName>
    </alternativeName>
</protein>
<dbReference type="AlphaFoldDB" id="A0A1P9WVG6"/>
<dbReference type="NCBIfam" id="TIGR00652">
    <property type="entry name" value="DapF"/>
    <property type="match status" value="1"/>
</dbReference>
<sequence length="257" mass="28485">MNFSKYQGTGNDFILIDDRAKTFPAHDQPLIERLCHRRFGIGADGLILLQTDADYDFRMVYFNADGAEGSMCGNGGRCIVRFAHDLGLFESETRFIAVDGEHTAVVCEDDIFLKMADVSGIEDRDGLTFLNTGSPHVVQFVDDLESLDVVADGRAIRYDSRFQPGGTNVNFVQVIDDNTLFVRTYERGVEDETYSCGTGVTAVALVAHQQRSMSDPVFIRTLGGNLRISFSPQPNSRFESIYLIGPARRVFVGSITL</sequence>
<feature type="binding site" evidence="3">
    <location>
        <begin position="197"/>
        <end position="198"/>
    </location>
    <ligand>
        <name>substrate</name>
    </ligand>
</feature>
<dbReference type="PANTHER" id="PTHR31689:SF0">
    <property type="entry name" value="DIAMINOPIMELATE EPIMERASE"/>
    <property type="match status" value="1"/>
</dbReference>
<reference evidence="5 6" key="1">
    <citation type="submission" date="2016-01" db="EMBL/GenBank/DDBJ databases">
        <authorList>
            <person name="Oliw E.H."/>
        </authorList>
    </citation>
    <scope>NUCLEOTIDE SEQUENCE [LARGE SCALE GENOMIC DNA]</scope>
    <source>
        <strain evidence="5 6">DY10</strain>
    </source>
</reference>
<feature type="active site" description="Proton acceptor" evidence="3">
    <location>
        <position position="196"/>
    </location>
</feature>
<dbReference type="Proteomes" id="UP000187941">
    <property type="component" value="Chromosome"/>
</dbReference>
<dbReference type="Pfam" id="PF01678">
    <property type="entry name" value="DAP_epimerase"/>
    <property type="match status" value="2"/>
</dbReference>
<evidence type="ECO:0000313" key="5">
    <source>
        <dbReference type="EMBL" id="AQG79376.1"/>
    </source>
</evidence>
<keyword evidence="3" id="KW-0028">Amino-acid biosynthesis</keyword>
<feature type="binding site" evidence="3">
    <location>
        <position position="11"/>
    </location>
    <ligand>
        <name>substrate</name>
    </ligand>
</feature>
<dbReference type="EMBL" id="CP014263">
    <property type="protein sequence ID" value="AQG79376.1"/>
    <property type="molecule type" value="Genomic_DNA"/>
</dbReference>
<keyword evidence="3" id="KW-0457">Lysine biosynthesis</keyword>